<reference evidence="4 5" key="1">
    <citation type="submission" date="2018-05" db="EMBL/GenBank/DDBJ databases">
        <title>Genomic Encyclopedia of Type Strains, Phase IV (KMG-IV): sequencing the most valuable type-strain genomes for metagenomic binning, comparative biology and taxonomic classification.</title>
        <authorList>
            <person name="Goeker M."/>
        </authorList>
    </citation>
    <scope>NUCLEOTIDE SEQUENCE [LARGE SCALE GENOMIC DNA]</scope>
    <source>
        <strain evidence="4 5">DSM 23606</strain>
    </source>
</reference>
<dbReference type="InterPro" id="IPR022367">
    <property type="entry name" value="2-oxoacid/accept_OxRdtase_asu"/>
</dbReference>
<keyword evidence="5" id="KW-1185">Reference proteome</keyword>
<dbReference type="SUPFAM" id="SSF52922">
    <property type="entry name" value="TK C-terminal domain-like"/>
    <property type="match status" value="1"/>
</dbReference>
<dbReference type="Proteomes" id="UP000246569">
    <property type="component" value="Unassembled WGS sequence"/>
</dbReference>
<dbReference type="SUPFAM" id="SSF53323">
    <property type="entry name" value="Pyruvate-ferredoxin oxidoreductase, PFOR, domain III"/>
    <property type="match status" value="1"/>
</dbReference>
<protein>
    <submittedName>
        <fullName evidence="4">2-oxoglutarate ferredoxin oxidoreductase subunit alpha</fullName>
    </submittedName>
</protein>
<evidence type="ECO:0000313" key="4">
    <source>
        <dbReference type="EMBL" id="PWV61639.1"/>
    </source>
</evidence>
<dbReference type="FunFam" id="3.40.50.970:FF:000022">
    <property type="entry name" value="2-oxoglutarate ferredoxin oxidoreductase alpha subunit"/>
    <property type="match status" value="1"/>
</dbReference>
<accession>A0A317MVZ4</accession>
<dbReference type="InterPro" id="IPR019752">
    <property type="entry name" value="Pyrv/ketoisovalerate_OxRed_cat"/>
</dbReference>
<dbReference type="NCBIfam" id="TIGR03710">
    <property type="entry name" value="OAFO_sf"/>
    <property type="match status" value="1"/>
</dbReference>
<name>A0A317MVZ4_9GAMM</name>
<evidence type="ECO:0000259" key="3">
    <source>
        <dbReference type="Pfam" id="PF01855"/>
    </source>
</evidence>
<organism evidence="4 5">
    <name type="scientific">Plasticicumulans acidivorans</name>
    <dbReference type="NCBI Taxonomy" id="886464"/>
    <lineage>
        <taxon>Bacteria</taxon>
        <taxon>Pseudomonadati</taxon>
        <taxon>Pseudomonadota</taxon>
        <taxon>Gammaproteobacteria</taxon>
        <taxon>Candidatus Competibacteraceae</taxon>
        <taxon>Plasticicumulans</taxon>
    </lineage>
</organism>
<proteinExistence type="predicted"/>
<feature type="domain" description="Pyruvate/ketoisovalerate oxidoreductase catalytic" evidence="2">
    <location>
        <begin position="14"/>
        <end position="176"/>
    </location>
</feature>
<dbReference type="CDD" id="cd07034">
    <property type="entry name" value="TPP_PYR_PFOR_IOR-alpha_like"/>
    <property type="match status" value="1"/>
</dbReference>
<gene>
    <name evidence="4" type="ORF">C7443_10567</name>
</gene>
<dbReference type="Gene3D" id="3.40.920.10">
    <property type="entry name" value="Pyruvate-ferredoxin oxidoreductase, PFOR, domain III"/>
    <property type="match status" value="1"/>
</dbReference>
<dbReference type="InterPro" id="IPR002880">
    <property type="entry name" value="Pyrv_Fd/Flavodoxin_OxRdtase_N"/>
</dbReference>
<dbReference type="RefSeq" id="WP_110018427.1">
    <property type="nucleotide sequence ID" value="NZ_QGTJ01000005.1"/>
</dbReference>
<dbReference type="EMBL" id="QGTJ01000005">
    <property type="protein sequence ID" value="PWV61639.1"/>
    <property type="molecule type" value="Genomic_DNA"/>
</dbReference>
<dbReference type="InterPro" id="IPR009014">
    <property type="entry name" value="Transketo_C/PFOR_II"/>
</dbReference>
<feature type="domain" description="Pyruvate flavodoxin/ferredoxin oxidoreductase pyrimidine binding" evidence="3">
    <location>
        <begin position="213"/>
        <end position="444"/>
    </location>
</feature>
<keyword evidence="1" id="KW-0560">Oxidoreductase</keyword>
<evidence type="ECO:0000259" key="2">
    <source>
        <dbReference type="Pfam" id="PF01558"/>
    </source>
</evidence>
<dbReference type="GO" id="GO:0006979">
    <property type="term" value="P:response to oxidative stress"/>
    <property type="evidence" value="ECO:0007669"/>
    <property type="project" value="TreeGrafter"/>
</dbReference>
<dbReference type="PANTHER" id="PTHR32154:SF20">
    <property type="entry name" value="2-OXOGLUTARATE OXIDOREDUCTASE SUBUNIT KORA"/>
    <property type="match status" value="1"/>
</dbReference>
<dbReference type="InterPro" id="IPR050722">
    <property type="entry name" value="Pyruvate:ferred/Flavod_OxRd"/>
</dbReference>
<dbReference type="GO" id="GO:0016903">
    <property type="term" value="F:oxidoreductase activity, acting on the aldehyde or oxo group of donors"/>
    <property type="evidence" value="ECO:0007669"/>
    <property type="project" value="InterPro"/>
</dbReference>
<comment type="caution">
    <text evidence="4">The sequence shown here is derived from an EMBL/GenBank/DDBJ whole genome shotgun (WGS) entry which is preliminary data.</text>
</comment>
<dbReference type="InterPro" id="IPR029061">
    <property type="entry name" value="THDP-binding"/>
</dbReference>
<dbReference type="InterPro" id="IPR002869">
    <property type="entry name" value="Pyrv_flavodox_OxRed_cen"/>
</dbReference>
<dbReference type="Pfam" id="PF01558">
    <property type="entry name" value="POR"/>
    <property type="match status" value="1"/>
</dbReference>
<dbReference type="Gene3D" id="3.40.50.970">
    <property type="match status" value="1"/>
</dbReference>
<dbReference type="Gene3D" id="3.40.50.920">
    <property type="match status" value="1"/>
</dbReference>
<dbReference type="Pfam" id="PF01855">
    <property type="entry name" value="POR_N"/>
    <property type="match status" value="1"/>
</dbReference>
<sequence length="585" mass="60440">MDHHSLSIALCGSGGAGVMTAGQMLLDAAATAGAYGLMSKALGPQIRGGEAAALLRLASRPVDSPDDVFDVLLAVDWNNIERFAAELPLQRHSLLIADPAAGVIPPAILKAEPRVVEVPLGALATACGGRVNMVALGLLATLAGLPVEAVEAVIGIELADKGEAAVASSRAAVLAGATAAATIEGIERLPLPATINEGARRWALSGNEASGLGALRAGVRFVAAYPITPATEILEWLAPRLPRVGGSLVQAEDELASINMIIGAAYGGVPSLTATSGPGLALMTEAIGLAVAAEIPLVICNVMRGGPSTGIPTKSEQADLDIALHGLHGDAPHLVTAAAGIADCAFTTQWTVQLAEALQVPGIVLSDQASGQARAIVDALPDPGLRARRQTAEADAEGYMRYVPTADGISPMAIPGTPGGEYTADGLEHAPRGTPSTQAAHHREQLDKRRHKLEQFDYGEDWALCEGDEWADTAVITFGSLTGAAREAVARLNAAGVPVRLLSLRLLAPAQPAAFAAALFGVERALVVEQNHDGQFLRYLRSTCPLPKRTVGHHRPGPVAIRPDEIVKAVMTLIALPQSTLVEEV</sequence>
<dbReference type="AlphaFoldDB" id="A0A317MVZ4"/>
<dbReference type="SUPFAM" id="SSF52518">
    <property type="entry name" value="Thiamin diphosphate-binding fold (THDP-binding)"/>
    <property type="match status" value="1"/>
</dbReference>
<evidence type="ECO:0000313" key="5">
    <source>
        <dbReference type="Proteomes" id="UP000246569"/>
    </source>
</evidence>
<dbReference type="OrthoDB" id="9794954at2"/>
<dbReference type="PANTHER" id="PTHR32154">
    <property type="entry name" value="PYRUVATE-FLAVODOXIN OXIDOREDUCTASE-RELATED"/>
    <property type="match status" value="1"/>
</dbReference>
<evidence type="ECO:0000256" key="1">
    <source>
        <dbReference type="ARBA" id="ARBA00023002"/>
    </source>
</evidence>